<name>A0A9P5ZE92_9AGAR</name>
<organism evidence="2 3">
    <name type="scientific">Pholiota conissans</name>
    <dbReference type="NCBI Taxonomy" id="109636"/>
    <lineage>
        <taxon>Eukaryota</taxon>
        <taxon>Fungi</taxon>
        <taxon>Dikarya</taxon>
        <taxon>Basidiomycota</taxon>
        <taxon>Agaricomycotina</taxon>
        <taxon>Agaricomycetes</taxon>
        <taxon>Agaricomycetidae</taxon>
        <taxon>Agaricales</taxon>
        <taxon>Agaricineae</taxon>
        <taxon>Strophariaceae</taxon>
        <taxon>Pholiota</taxon>
    </lineage>
</organism>
<keyword evidence="3" id="KW-1185">Reference proteome</keyword>
<sequence length="175" mass="18970">MMSNFTLRTTFYSLSLALAFCNQGFGLFLGITVDLSPHQWIFSIILASVCFLTWIWSSVLLAYNNRPTSTHALTSARAHFYSFLPLVPIFFAVGIMILSQIHFNCHTKEFSDGEADGWCGAGATAGSLSIIQSIVATLAIWSILRSVSRSHTGLKTNIAAGDSNDTKVVALASQA</sequence>
<dbReference type="AlphaFoldDB" id="A0A9P5ZE92"/>
<comment type="caution">
    <text evidence="2">The sequence shown here is derived from an EMBL/GenBank/DDBJ whole genome shotgun (WGS) entry which is preliminary data.</text>
</comment>
<feature type="transmembrane region" description="Helical" evidence="1">
    <location>
        <begin position="40"/>
        <end position="63"/>
    </location>
</feature>
<gene>
    <name evidence="2" type="ORF">BDN70DRAFT_928089</name>
</gene>
<accession>A0A9P5ZE92</accession>
<dbReference type="Proteomes" id="UP000807469">
    <property type="component" value="Unassembled WGS sequence"/>
</dbReference>
<evidence type="ECO:0000313" key="2">
    <source>
        <dbReference type="EMBL" id="KAF9484844.1"/>
    </source>
</evidence>
<evidence type="ECO:0000256" key="1">
    <source>
        <dbReference type="SAM" id="Phobius"/>
    </source>
</evidence>
<keyword evidence="1" id="KW-1133">Transmembrane helix</keyword>
<protein>
    <submittedName>
        <fullName evidence="2">Uncharacterized protein</fullName>
    </submittedName>
</protein>
<dbReference type="EMBL" id="MU155140">
    <property type="protein sequence ID" value="KAF9484844.1"/>
    <property type="molecule type" value="Genomic_DNA"/>
</dbReference>
<keyword evidence="1" id="KW-0812">Transmembrane</keyword>
<proteinExistence type="predicted"/>
<keyword evidence="1" id="KW-0472">Membrane</keyword>
<feature type="transmembrane region" description="Helical" evidence="1">
    <location>
        <begin position="83"/>
        <end position="103"/>
    </location>
</feature>
<evidence type="ECO:0000313" key="3">
    <source>
        <dbReference type="Proteomes" id="UP000807469"/>
    </source>
</evidence>
<reference evidence="2" key="1">
    <citation type="submission" date="2020-11" db="EMBL/GenBank/DDBJ databases">
        <authorList>
            <consortium name="DOE Joint Genome Institute"/>
            <person name="Ahrendt S."/>
            <person name="Riley R."/>
            <person name="Andreopoulos W."/>
            <person name="Labutti K."/>
            <person name="Pangilinan J."/>
            <person name="Ruiz-Duenas F.J."/>
            <person name="Barrasa J.M."/>
            <person name="Sanchez-Garcia M."/>
            <person name="Camarero S."/>
            <person name="Miyauchi S."/>
            <person name="Serrano A."/>
            <person name="Linde D."/>
            <person name="Babiker R."/>
            <person name="Drula E."/>
            <person name="Ayuso-Fernandez I."/>
            <person name="Pacheco R."/>
            <person name="Padilla G."/>
            <person name="Ferreira P."/>
            <person name="Barriuso J."/>
            <person name="Kellner H."/>
            <person name="Castanera R."/>
            <person name="Alfaro M."/>
            <person name="Ramirez L."/>
            <person name="Pisabarro A.G."/>
            <person name="Kuo A."/>
            <person name="Tritt A."/>
            <person name="Lipzen A."/>
            <person name="He G."/>
            <person name="Yan M."/>
            <person name="Ng V."/>
            <person name="Cullen D."/>
            <person name="Martin F."/>
            <person name="Rosso M.-N."/>
            <person name="Henrissat B."/>
            <person name="Hibbett D."/>
            <person name="Martinez A.T."/>
            <person name="Grigoriev I.V."/>
        </authorList>
    </citation>
    <scope>NUCLEOTIDE SEQUENCE</scope>
    <source>
        <strain evidence="2">CIRM-BRFM 674</strain>
    </source>
</reference>
<feature type="transmembrane region" description="Helical" evidence="1">
    <location>
        <begin position="123"/>
        <end position="144"/>
    </location>
</feature>
<dbReference type="OrthoDB" id="2992074at2759"/>